<evidence type="ECO:0000313" key="5">
    <source>
        <dbReference type="Proteomes" id="UP000782880"/>
    </source>
</evidence>
<accession>A0A921ILW0</accession>
<feature type="domain" description="PepSY" evidence="3">
    <location>
        <begin position="167"/>
        <end position="227"/>
    </location>
</feature>
<reference evidence="4" key="2">
    <citation type="submission" date="2021-09" db="EMBL/GenBank/DDBJ databases">
        <authorList>
            <person name="Gilroy R."/>
        </authorList>
    </citation>
    <scope>NUCLEOTIDE SEQUENCE</scope>
    <source>
        <strain evidence="4">ChiBcec21-2208</strain>
    </source>
</reference>
<feature type="compositionally biased region" description="Low complexity" evidence="1">
    <location>
        <begin position="50"/>
        <end position="69"/>
    </location>
</feature>
<feature type="compositionally biased region" description="Polar residues" evidence="1">
    <location>
        <begin position="33"/>
        <end position="45"/>
    </location>
</feature>
<dbReference type="Proteomes" id="UP000782880">
    <property type="component" value="Unassembled WGS sequence"/>
</dbReference>
<dbReference type="InterPro" id="IPR025711">
    <property type="entry name" value="PepSY"/>
</dbReference>
<dbReference type="Pfam" id="PF03413">
    <property type="entry name" value="PepSY"/>
    <property type="match status" value="2"/>
</dbReference>
<keyword evidence="2" id="KW-0732">Signal</keyword>
<comment type="caution">
    <text evidence="4">The sequence shown here is derived from an EMBL/GenBank/DDBJ whole genome shotgun (WGS) entry which is preliminary data.</text>
</comment>
<protein>
    <submittedName>
        <fullName evidence="4">PepSY domain-containing protein</fullName>
    </submittedName>
</protein>
<evidence type="ECO:0000313" key="4">
    <source>
        <dbReference type="EMBL" id="HJG29609.1"/>
    </source>
</evidence>
<dbReference type="Gene3D" id="3.10.450.40">
    <property type="match status" value="2"/>
</dbReference>
<organism evidence="4 5">
    <name type="scientific">Subdoligranulum variabile</name>
    <dbReference type="NCBI Taxonomy" id="214851"/>
    <lineage>
        <taxon>Bacteria</taxon>
        <taxon>Bacillati</taxon>
        <taxon>Bacillota</taxon>
        <taxon>Clostridia</taxon>
        <taxon>Eubacteriales</taxon>
        <taxon>Oscillospiraceae</taxon>
        <taxon>Subdoligranulum</taxon>
    </lineage>
</organism>
<dbReference type="AlphaFoldDB" id="A0A921ILW0"/>
<feature type="chain" id="PRO_5036758986" evidence="2">
    <location>
        <begin position="26"/>
        <end position="234"/>
    </location>
</feature>
<evidence type="ECO:0000259" key="3">
    <source>
        <dbReference type="Pfam" id="PF03413"/>
    </source>
</evidence>
<proteinExistence type="predicted"/>
<evidence type="ECO:0000256" key="1">
    <source>
        <dbReference type="SAM" id="MobiDB-lite"/>
    </source>
</evidence>
<reference evidence="4" key="1">
    <citation type="journal article" date="2021" name="PeerJ">
        <title>Extensive microbial diversity within the chicken gut microbiome revealed by metagenomics and culture.</title>
        <authorList>
            <person name="Gilroy R."/>
            <person name="Ravi A."/>
            <person name="Getino M."/>
            <person name="Pursley I."/>
            <person name="Horton D.L."/>
            <person name="Alikhan N.F."/>
            <person name="Baker D."/>
            <person name="Gharbi K."/>
            <person name="Hall N."/>
            <person name="Watson M."/>
            <person name="Adriaenssens E.M."/>
            <person name="Foster-Nyarko E."/>
            <person name="Jarju S."/>
            <person name="Secka A."/>
            <person name="Antonio M."/>
            <person name="Oren A."/>
            <person name="Chaudhuri R.R."/>
            <person name="La Ragione R."/>
            <person name="Hildebrand F."/>
            <person name="Pallen M.J."/>
        </authorList>
    </citation>
    <scope>NUCLEOTIDE SEQUENCE</scope>
    <source>
        <strain evidence="4">ChiBcec21-2208</strain>
    </source>
</reference>
<sequence>MKKRTLSLITAAALAALLMTGCAQAAAYNGRTTTAPQTGESTTTDDAVEVAPESTASAPVAAPASEPTTSIAGGADAANGYIGEDAAKAAALEHAGLAESDLQGIRAKLEYEDGRAVYDVEFVRITDAGAEEYDYEIDATTAEILSYDYDAEYYIGTQTVEGSGTAVTADQAKQIALAHAGVAEADIRSLELETDRDNGRTVYEFSWKVGLTEYDYEIDADTGEILSYSQEQDD</sequence>
<feature type="signal peptide" evidence="2">
    <location>
        <begin position="1"/>
        <end position="25"/>
    </location>
</feature>
<feature type="domain" description="PepSY" evidence="3">
    <location>
        <begin position="82"/>
        <end position="147"/>
    </location>
</feature>
<gene>
    <name evidence="4" type="ORF">K8V20_13320</name>
</gene>
<dbReference type="PROSITE" id="PS51257">
    <property type="entry name" value="PROKAR_LIPOPROTEIN"/>
    <property type="match status" value="1"/>
</dbReference>
<feature type="region of interest" description="Disordered" evidence="1">
    <location>
        <begin position="33"/>
        <end position="69"/>
    </location>
</feature>
<name>A0A921ILW0_9FIRM</name>
<dbReference type="EMBL" id="DYVE01000338">
    <property type="protein sequence ID" value="HJG29609.1"/>
    <property type="molecule type" value="Genomic_DNA"/>
</dbReference>
<evidence type="ECO:0000256" key="2">
    <source>
        <dbReference type="SAM" id="SignalP"/>
    </source>
</evidence>